<evidence type="ECO:0000256" key="5">
    <source>
        <dbReference type="ARBA" id="ARBA00022989"/>
    </source>
</evidence>
<dbReference type="Pfam" id="PF05977">
    <property type="entry name" value="MFS_3"/>
    <property type="match status" value="1"/>
</dbReference>
<comment type="caution">
    <text evidence="8">The sequence shown here is derived from an EMBL/GenBank/DDBJ whole genome shotgun (WGS) entry which is preliminary data.</text>
</comment>
<dbReference type="Proteomes" id="UP000268007">
    <property type="component" value="Unassembled WGS sequence"/>
</dbReference>
<evidence type="ECO:0000313" key="8">
    <source>
        <dbReference type="EMBL" id="RKR85659.1"/>
    </source>
</evidence>
<proteinExistence type="predicted"/>
<comment type="subcellular location">
    <subcellularLocation>
        <location evidence="1">Cell membrane</location>
        <topology evidence="1">Multi-pass membrane protein</topology>
    </subcellularLocation>
</comment>
<feature type="transmembrane region" description="Helical" evidence="7">
    <location>
        <begin position="93"/>
        <end position="113"/>
    </location>
</feature>
<keyword evidence="5 7" id="KW-1133">Transmembrane helix</keyword>
<feature type="transmembrane region" description="Helical" evidence="7">
    <location>
        <begin position="243"/>
        <end position="266"/>
    </location>
</feature>
<dbReference type="InterPro" id="IPR036259">
    <property type="entry name" value="MFS_trans_sf"/>
</dbReference>
<sequence>MNFITSILEDGEQAVKKDPYAALRFTEFRWYLTMRFFLTLGYTMQAVIIGYHIYELTNNPLALAMIGLVEAIPSVGIALYGGYVADKSEKKGLLLKIFGVMWICSVVMLIVTLPGMHNYISYHLSLVIMYVMIFCIGLARGFYAPTGFSVMTHIIPRELYPNSSTWNSSTYQTAAVIGPMIGGLLYWKFHITTTFFVVILFISIALIAITRLSRQAAEYIPKESIMDSLKEGISFVWNSRMMLGALSLDLFSVLFGGVVAVLPIFAKDILHVGARGFGFMRSIDSIGAVLTMLVMTRYSPMGKPWRNLLIAVVGFGASIICFGLSTNFYLSLFFLFTLGAFDSISVLIRSTIMQVLTPDKMRGRVSAVNSMFIGSSNELGAAESGAAAKLLGAVPSVLVGGSITLLVVFATWLKTKKLVPMTLNQIHTPEPVEVKTEPLQEALVSAPKNVE</sequence>
<keyword evidence="6 7" id="KW-0472">Membrane</keyword>
<evidence type="ECO:0000256" key="6">
    <source>
        <dbReference type="ARBA" id="ARBA00023136"/>
    </source>
</evidence>
<keyword evidence="4 7" id="KW-0812">Transmembrane</keyword>
<feature type="transmembrane region" description="Helical" evidence="7">
    <location>
        <begin position="390"/>
        <end position="413"/>
    </location>
</feature>
<dbReference type="PANTHER" id="PTHR23513:SF9">
    <property type="entry name" value="ENTEROBACTIN EXPORTER ENTS"/>
    <property type="match status" value="1"/>
</dbReference>
<evidence type="ECO:0000256" key="4">
    <source>
        <dbReference type="ARBA" id="ARBA00022692"/>
    </source>
</evidence>
<evidence type="ECO:0000313" key="9">
    <source>
        <dbReference type="Proteomes" id="UP000268007"/>
    </source>
</evidence>
<evidence type="ECO:0000256" key="2">
    <source>
        <dbReference type="ARBA" id="ARBA00022448"/>
    </source>
</evidence>
<gene>
    <name evidence="8" type="ORF">BDD43_5930</name>
</gene>
<reference evidence="8 9" key="1">
    <citation type="submission" date="2018-10" db="EMBL/GenBank/DDBJ databases">
        <title>Genomic Encyclopedia of Archaeal and Bacterial Type Strains, Phase II (KMG-II): from individual species to whole genera.</title>
        <authorList>
            <person name="Goeker M."/>
        </authorList>
    </citation>
    <scope>NUCLEOTIDE SEQUENCE [LARGE SCALE GENOMIC DNA]</scope>
    <source>
        <strain evidence="8 9">DSM 18602</strain>
    </source>
</reference>
<evidence type="ECO:0000256" key="1">
    <source>
        <dbReference type="ARBA" id="ARBA00004651"/>
    </source>
</evidence>
<keyword evidence="9" id="KW-1185">Reference proteome</keyword>
<dbReference type="EMBL" id="RBKU01000001">
    <property type="protein sequence ID" value="RKR85659.1"/>
    <property type="molecule type" value="Genomic_DNA"/>
</dbReference>
<feature type="transmembrane region" description="Helical" evidence="7">
    <location>
        <begin position="308"/>
        <end position="326"/>
    </location>
</feature>
<name>A0A495JC72_9SPHI</name>
<dbReference type="Gene3D" id="1.20.1250.20">
    <property type="entry name" value="MFS general substrate transporter like domains"/>
    <property type="match status" value="1"/>
</dbReference>
<protein>
    <submittedName>
        <fullName evidence="8">Putative MFS family arabinose efflux permease</fullName>
    </submittedName>
</protein>
<dbReference type="PANTHER" id="PTHR23513">
    <property type="entry name" value="INTEGRAL MEMBRANE EFFLUX PROTEIN-RELATED"/>
    <property type="match status" value="1"/>
</dbReference>
<feature type="transmembrane region" description="Helical" evidence="7">
    <location>
        <begin position="164"/>
        <end position="187"/>
    </location>
</feature>
<dbReference type="AlphaFoldDB" id="A0A495JC72"/>
<feature type="transmembrane region" description="Helical" evidence="7">
    <location>
        <begin position="278"/>
        <end position="296"/>
    </location>
</feature>
<feature type="transmembrane region" description="Helical" evidence="7">
    <location>
        <begin position="193"/>
        <end position="212"/>
    </location>
</feature>
<feature type="transmembrane region" description="Helical" evidence="7">
    <location>
        <begin position="60"/>
        <end position="81"/>
    </location>
</feature>
<organism evidence="8 9">
    <name type="scientific">Mucilaginibacter gracilis</name>
    <dbReference type="NCBI Taxonomy" id="423350"/>
    <lineage>
        <taxon>Bacteria</taxon>
        <taxon>Pseudomonadati</taxon>
        <taxon>Bacteroidota</taxon>
        <taxon>Sphingobacteriia</taxon>
        <taxon>Sphingobacteriales</taxon>
        <taxon>Sphingobacteriaceae</taxon>
        <taxon>Mucilaginibacter</taxon>
    </lineage>
</organism>
<dbReference type="SUPFAM" id="SSF103473">
    <property type="entry name" value="MFS general substrate transporter"/>
    <property type="match status" value="1"/>
</dbReference>
<keyword evidence="3" id="KW-1003">Cell membrane</keyword>
<accession>A0A495JC72</accession>
<evidence type="ECO:0000256" key="3">
    <source>
        <dbReference type="ARBA" id="ARBA00022475"/>
    </source>
</evidence>
<evidence type="ECO:0000256" key="7">
    <source>
        <dbReference type="SAM" id="Phobius"/>
    </source>
</evidence>
<dbReference type="InterPro" id="IPR010290">
    <property type="entry name" value="TM_effector"/>
</dbReference>
<feature type="transmembrane region" description="Helical" evidence="7">
    <location>
        <begin position="32"/>
        <end position="54"/>
    </location>
</feature>
<keyword evidence="2" id="KW-0813">Transport</keyword>
<dbReference type="GO" id="GO:0005886">
    <property type="term" value="C:plasma membrane"/>
    <property type="evidence" value="ECO:0007669"/>
    <property type="project" value="UniProtKB-SubCell"/>
</dbReference>
<feature type="transmembrane region" description="Helical" evidence="7">
    <location>
        <begin position="119"/>
        <end position="143"/>
    </location>
</feature>
<dbReference type="CDD" id="cd06173">
    <property type="entry name" value="MFS_MefA_like"/>
    <property type="match status" value="1"/>
</dbReference>